<evidence type="ECO:0000256" key="4">
    <source>
        <dbReference type="ARBA" id="ARBA00022842"/>
    </source>
</evidence>
<dbReference type="EC" id="3.5.1.105" evidence="6"/>
<dbReference type="PANTHER" id="PTHR31609">
    <property type="entry name" value="YDJC DEACETYLASE FAMILY MEMBER"/>
    <property type="match status" value="1"/>
</dbReference>
<name>A0ABU0SY48_9ACTN</name>
<evidence type="ECO:0000256" key="3">
    <source>
        <dbReference type="ARBA" id="ARBA00022801"/>
    </source>
</evidence>
<dbReference type="InterPro" id="IPR006879">
    <property type="entry name" value="YdjC-like"/>
</dbReference>
<keyword evidence="7" id="KW-1185">Reference proteome</keyword>
<proteinExistence type="predicted"/>
<comment type="cofactor">
    <cofactor evidence="1">
        <name>Mg(2+)</name>
        <dbReference type="ChEBI" id="CHEBI:18420"/>
    </cofactor>
</comment>
<dbReference type="GO" id="GO:0036311">
    <property type="term" value="F:chitin disaccharide deacetylase activity"/>
    <property type="evidence" value="ECO:0007669"/>
    <property type="project" value="UniProtKB-EC"/>
</dbReference>
<dbReference type="Proteomes" id="UP001230328">
    <property type="component" value="Unassembled WGS sequence"/>
</dbReference>
<gene>
    <name evidence="6" type="ORF">QF035_006019</name>
</gene>
<sequence length="281" mass="30623">MLSSELLGFPADARVLIVNCDDFGMRRGINAAVVEAIESGIAGSCSLMVPCGGTEEAMRLLRERPEVSFGVHLSLVCEVGARNGLGPVAPKADVGSLVDADGELYTPERRSELMARARIEDVEVEFRAQVEAVVAAGLVPAHLDWHCLLDGGRGDIFELTVALAGEYGLAVRVWGEAGRQRVRGLPVVDHDFLDSFSLPLDGKAERYARLLRELPVGLSEWAVHPGLGDAQSRAVDPEGWRVRQSDYEFLVSAEARELIEEEGVFVVGYQGVREKWRRDVG</sequence>
<organism evidence="6 7">
    <name type="scientific">Streptomyces umbrinus</name>
    <dbReference type="NCBI Taxonomy" id="67370"/>
    <lineage>
        <taxon>Bacteria</taxon>
        <taxon>Bacillati</taxon>
        <taxon>Actinomycetota</taxon>
        <taxon>Actinomycetes</taxon>
        <taxon>Kitasatosporales</taxon>
        <taxon>Streptomycetaceae</taxon>
        <taxon>Streptomyces</taxon>
        <taxon>Streptomyces phaeochromogenes group</taxon>
    </lineage>
</organism>
<dbReference type="SUPFAM" id="SSF88713">
    <property type="entry name" value="Glycoside hydrolase/deacetylase"/>
    <property type="match status" value="1"/>
</dbReference>
<comment type="caution">
    <text evidence="6">The sequence shown here is derived from an EMBL/GenBank/DDBJ whole genome shotgun (WGS) entry which is preliminary data.</text>
</comment>
<keyword evidence="3 6" id="KW-0378">Hydrolase</keyword>
<dbReference type="Gene3D" id="3.20.20.370">
    <property type="entry name" value="Glycoside hydrolase/deacetylase"/>
    <property type="match status" value="1"/>
</dbReference>
<evidence type="ECO:0000313" key="7">
    <source>
        <dbReference type="Proteomes" id="UP001230328"/>
    </source>
</evidence>
<protein>
    <submittedName>
        <fullName evidence="6">Glycoside hydrolase/deacetylase ChbG (UPF0249 family)</fullName>
        <ecNumber evidence="6">3.5.1.105</ecNumber>
    </submittedName>
</protein>
<evidence type="ECO:0000256" key="2">
    <source>
        <dbReference type="ARBA" id="ARBA00022723"/>
    </source>
</evidence>
<reference evidence="6 7" key="1">
    <citation type="submission" date="2023-07" db="EMBL/GenBank/DDBJ databases">
        <title>Comparative genomics of wheat-associated soil bacteria to identify genetic determinants of phenazine resistance.</title>
        <authorList>
            <person name="Mouncey N."/>
        </authorList>
    </citation>
    <scope>NUCLEOTIDE SEQUENCE [LARGE SCALE GENOMIC DNA]</scope>
    <source>
        <strain evidence="6 7">V2I4</strain>
    </source>
</reference>
<evidence type="ECO:0000313" key="6">
    <source>
        <dbReference type="EMBL" id="MDQ1028437.1"/>
    </source>
</evidence>
<dbReference type="PANTHER" id="PTHR31609:SF1">
    <property type="entry name" value="CARBOHYDRATE DEACETYLASE"/>
    <property type="match status" value="1"/>
</dbReference>
<dbReference type="EMBL" id="JAUSZI010000002">
    <property type="protein sequence ID" value="MDQ1028437.1"/>
    <property type="molecule type" value="Genomic_DNA"/>
</dbReference>
<dbReference type="InterPro" id="IPR011330">
    <property type="entry name" value="Glyco_hydro/deAcase_b/a-brl"/>
</dbReference>
<keyword evidence="2" id="KW-0479">Metal-binding</keyword>
<keyword evidence="5" id="KW-0119">Carbohydrate metabolism</keyword>
<dbReference type="RefSeq" id="WP_307523605.1">
    <property type="nucleotide sequence ID" value="NZ_JAUSZI010000002.1"/>
</dbReference>
<keyword evidence="4" id="KW-0460">Magnesium</keyword>
<evidence type="ECO:0000256" key="5">
    <source>
        <dbReference type="ARBA" id="ARBA00023277"/>
    </source>
</evidence>
<evidence type="ECO:0000256" key="1">
    <source>
        <dbReference type="ARBA" id="ARBA00001946"/>
    </source>
</evidence>
<accession>A0ABU0SY48</accession>
<dbReference type="Pfam" id="PF04794">
    <property type="entry name" value="YdjC"/>
    <property type="match status" value="1"/>
</dbReference>